<keyword evidence="3" id="KW-0808">Transferase</keyword>
<organism evidence="6 7">
    <name type="scientific">Diaporthe eres</name>
    <name type="common">Phomopsis oblonga</name>
    <dbReference type="NCBI Taxonomy" id="83184"/>
    <lineage>
        <taxon>Eukaryota</taxon>
        <taxon>Fungi</taxon>
        <taxon>Dikarya</taxon>
        <taxon>Ascomycota</taxon>
        <taxon>Pezizomycotina</taxon>
        <taxon>Sordariomycetes</taxon>
        <taxon>Sordariomycetidae</taxon>
        <taxon>Diaporthales</taxon>
        <taxon>Diaporthaceae</taxon>
        <taxon>Diaporthe</taxon>
        <taxon>Diaporthe eres species complex</taxon>
    </lineage>
</organism>
<comment type="caution">
    <text evidence="6">The sequence shown here is derived from an EMBL/GenBank/DDBJ whole genome shotgun (WGS) entry which is preliminary data.</text>
</comment>
<dbReference type="PANTHER" id="PTHR13693:SF77">
    <property type="entry name" value="8-AMINO-7-OXONONANOATE SYNTHASE"/>
    <property type="match status" value="1"/>
</dbReference>
<proteinExistence type="inferred from homology"/>
<evidence type="ECO:0000259" key="5">
    <source>
        <dbReference type="Pfam" id="PF00155"/>
    </source>
</evidence>
<dbReference type="Gene3D" id="3.40.640.10">
    <property type="entry name" value="Type I PLP-dependent aspartate aminotransferase-like (Major domain)"/>
    <property type="match status" value="1"/>
</dbReference>
<dbReference type="InterPro" id="IPR015422">
    <property type="entry name" value="PyrdxlP-dep_Trfase_small"/>
</dbReference>
<sequence>MYAKKLLTSFHEAQTPGAPGMTQAPAFYRNLELALDVRRRDQNLIIDKPDLDDDLADFASADVLSFNWSGRIREAVLAELARNPNFELGTRGTRVVNGGSSYMYESEAEIARITGAEAAYIVHSGFVANLAVLSSVPQPGDAIVYDALAHASMHEGLLLSRTAHRLSFPHNDPDGLRDVLVSLREGHKEFREGTRSVLILVESVYSMDGDVCPLVELLHVANEVFPLGNAQFLVDETHCIGLLGPHGGGLVRMLGLENKIAIRTHTGSKSLGSSGGVVLASKSILAAMLNVARCCVFSSPPSFLTVAAIRIGYQLLNSDETPVLQERIQEAVKHFYATLTESEIYDDAVDAGILHVPSADDWESLPFVTHIVPLRTRPRYNHYLYLHLLLFAKANAIPVGFPVVPKGTERVRLVFHAHNSIEEAARVAGAICDWAKEMLEIESGEKSAASLPTAARQALVMSGGD</sequence>
<dbReference type="Gene3D" id="3.90.1150.10">
    <property type="entry name" value="Aspartate Aminotransferase, domain 1"/>
    <property type="match status" value="1"/>
</dbReference>
<reference evidence="6 7" key="1">
    <citation type="submission" date="2024-02" db="EMBL/GenBank/DDBJ databases">
        <title>De novo assembly and annotation of 12 fungi associated with fruit tree decline syndrome in Ontario, Canada.</title>
        <authorList>
            <person name="Sulman M."/>
            <person name="Ellouze W."/>
            <person name="Ilyukhin E."/>
        </authorList>
    </citation>
    <scope>NUCLEOTIDE SEQUENCE [LARGE SCALE GENOMIC DNA]</scope>
    <source>
        <strain evidence="6 7">M169</strain>
    </source>
</reference>
<comment type="similarity">
    <text evidence="2">Belongs to the class-II pyridoxal-phosphate-dependent aminotransferase family. BioF subfamily.</text>
</comment>
<evidence type="ECO:0000256" key="3">
    <source>
        <dbReference type="ARBA" id="ARBA00022679"/>
    </source>
</evidence>
<evidence type="ECO:0000313" key="7">
    <source>
        <dbReference type="Proteomes" id="UP001430848"/>
    </source>
</evidence>
<accession>A0ABR1NLU0</accession>
<dbReference type="PANTHER" id="PTHR13693">
    <property type="entry name" value="CLASS II AMINOTRANSFERASE/8-AMINO-7-OXONONANOATE SYNTHASE"/>
    <property type="match status" value="1"/>
</dbReference>
<protein>
    <submittedName>
        <fullName evidence="6">Secondary metabolism biosynthetic enzyme</fullName>
    </submittedName>
</protein>
<dbReference type="Proteomes" id="UP001430848">
    <property type="component" value="Unassembled WGS sequence"/>
</dbReference>
<keyword evidence="4" id="KW-0663">Pyridoxal phosphate</keyword>
<gene>
    <name evidence="6" type="ORF">SLS63_014031</name>
</gene>
<dbReference type="SUPFAM" id="SSF53383">
    <property type="entry name" value="PLP-dependent transferases"/>
    <property type="match status" value="1"/>
</dbReference>
<comment type="cofactor">
    <cofactor evidence="1">
        <name>pyridoxal 5'-phosphate</name>
        <dbReference type="ChEBI" id="CHEBI:597326"/>
    </cofactor>
</comment>
<dbReference type="InterPro" id="IPR015424">
    <property type="entry name" value="PyrdxlP-dep_Trfase"/>
</dbReference>
<feature type="domain" description="Aminotransferase class I/classII large" evidence="5">
    <location>
        <begin position="82"/>
        <end position="431"/>
    </location>
</feature>
<name>A0ABR1NLU0_DIAER</name>
<dbReference type="InterPro" id="IPR050087">
    <property type="entry name" value="AON_synthase_class-II"/>
</dbReference>
<dbReference type="Pfam" id="PF00155">
    <property type="entry name" value="Aminotran_1_2"/>
    <property type="match status" value="1"/>
</dbReference>
<dbReference type="InterPro" id="IPR004839">
    <property type="entry name" value="Aminotransferase_I/II_large"/>
</dbReference>
<dbReference type="InterPro" id="IPR015421">
    <property type="entry name" value="PyrdxlP-dep_Trfase_major"/>
</dbReference>
<keyword evidence="7" id="KW-1185">Reference proteome</keyword>
<evidence type="ECO:0000256" key="1">
    <source>
        <dbReference type="ARBA" id="ARBA00001933"/>
    </source>
</evidence>
<dbReference type="EMBL" id="JAKNSF020000225">
    <property type="protein sequence ID" value="KAK7706090.1"/>
    <property type="molecule type" value="Genomic_DNA"/>
</dbReference>
<evidence type="ECO:0000256" key="4">
    <source>
        <dbReference type="ARBA" id="ARBA00022898"/>
    </source>
</evidence>
<evidence type="ECO:0000256" key="2">
    <source>
        <dbReference type="ARBA" id="ARBA00010008"/>
    </source>
</evidence>
<evidence type="ECO:0000313" key="6">
    <source>
        <dbReference type="EMBL" id="KAK7706090.1"/>
    </source>
</evidence>